<dbReference type="PANTHER" id="PTHR21040:SF8">
    <property type="entry name" value="BCDNA.GH04120"/>
    <property type="match status" value="1"/>
</dbReference>
<evidence type="ECO:0000256" key="2">
    <source>
        <dbReference type="SAM" id="Phobius"/>
    </source>
</evidence>
<accession>B4JUH8</accession>
<dbReference type="PhylomeDB" id="B4JUH8"/>
<dbReference type="FunCoup" id="B4JUH8">
    <property type="interactions" value="797"/>
</dbReference>
<dbReference type="CDD" id="cd06565">
    <property type="entry name" value="GH20_GcnA-like"/>
    <property type="match status" value="1"/>
</dbReference>
<dbReference type="STRING" id="7222.B4JUH8"/>
<dbReference type="HOGENOM" id="CLU_019666_1_1_1"/>
<dbReference type="InterPro" id="IPR017853">
    <property type="entry name" value="GH"/>
</dbReference>
<evidence type="ECO:0000256" key="1">
    <source>
        <dbReference type="ARBA" id="ARBA00022729"/>
    </source>
</evidence>
<dbReference type="eggNOG" id="ENOG502QRCP">
    <property type="taxonomic scope" value="Eukaryota"/>
</dbReference>
<keyword evidence="4" id="KW-1185">Reference proteome</keyword>
<dbReference type="OrthoDB" id="10023921at2759"/>
<reference evidence="3 4" key="1">
    <citation type="journal article" date="2007" name="Nature">
        <title>Evolution of genes and genomes on the Drosophila phylogeny.</title>
        <authorList>
            <consortium name="Drosophila 12 Genomes Consortium"/>
            <person name="Clark A.G."/>
            <person name="Eisen M.B."/>
            <person name="Smith D.R."/>
            <person name="Bergman C.M."/>
            <person name="Oliver B."/>
            <person name="Markow T.A."/>
            <person name="Kaufman T.C."/>
            <person name="Kellis M."/>
            <person name="Gelbart W."/>
            <person name="Iyer V.N."/>
            <person name="Pollard D.A."/>
            <person name="Sackton T.B."/>
            <person name="Larracuente A.M."/>
            <person name="Singh N.D."/>
            <person name="Abad J.P."/>
            <person name="Abt D.N."/>
            <person name="Adryan B."/>
            <person name="Aguade M."/>
            <person name="Akashi H."/>
            <person name="Anderson W.W."/>
            <person name="Aquadro C.F."/>
            <person name="Ardell D.H."/>
            <person name="Arguello R."/>
            <person name="Artieri C.G."/>
            <person name="Barbash D.A."/>
            <person name="Barker D."/>
            <person name="Barsanti P."/>
            <person name="Batterham P."/>
            <person name="Batzoglou S."/>
            <person name="Begun D."/>
            <person name="Bhutkar A."/>
            <person name="Blanco E."/>
            <person name="Bosak S.A."/>
            <person name="Bradley R.K."/>
            <person name="Brand A.D."/>
            <person name="Brent M.R."/>
            <person name="Brooks A.N."/>
            <person name="Brown R.H."/>
            <person name="Butlin R.K."/>
            <person name="Caggese C."/>
            <person name="Calvi B.R."/>
            <person name="Bernardo de Carvalho A."/>
            <person name="Caspi A."/>
            <person name="Castrezana S."/>
            <person name="Celniker S.E."/>
            <person name="Chang J.L."/>
            <person name="Chapple C."/>
            <person name="Chatterji S."/>
            <person name="Chinwalla A."/>
            <person name="Civetta A."/>
            <person name="Clifton S.W."/>
            <person name="Comeron J.M."/>
            <person name="Costello J.C."/>
            <person name="Coyne J.A."/>
            <person name="Daub J."/>
            <person name="David R.G."/>
            <person name="Delcher A.L."/>
            <person name="Delehaunty K."/>
            <person name="Do C.B."/>
            <person name="Ebling H."/>
            <person name="Edwards K."/>
            <person name="Eickbush T."/>
            <person name="Evans J.D."/>
            <person name="Filipski A."/>
            <person name="Findeiss S."/>
            <person name="Freyhult E."/>
            <person name="Fulton L."/>
            <person name="Fulton R."/>
            <person name="Garcia A.C."/>
            <person name="Gardiner A."/>
            <person name="Garfield D.A."/>
            <person name="Garvin B.E."/>
            <person name="Gibson G."/>
            <person name="Gilbert D."/>
            <person name="Gnerre S."/>
            <person name="Godfrey J."/>
            <person name="Good R."/>
            <person name="Gotea V."/>
            <person name="Gravely B."/>
            <person name="Greenberg A.J."/>
            <person name="Griffiths-Jones S."/>
            <person name="Gross S."/>
            <person name="Guigo R."/>
            <person name="Gustafson E.A."/>
            <person name="Haerty W."/>
            <person name="Hahn M.W."/>
            <person name="Halligan D.L."/>
            <person name="Halpern A.L."/>
            <person name="Halter G.M."/>
            <person name="Han M.V."/>
            <person name="Heger A."/>
            <person name="Hillier L."/>
            <person name="Hinrichs A.S."/>
            <person name="Holmes I."/>
            <person name="Hoskins R.A."/>
            <person name="Hubisz M.J."/>
            <person name="Hultmark D."/>
            <person name="Huntley M.A."/>
            <person name="Jaffe D.B."/>
            <person name="Jagadeeshan S."/>
            <person name="Jeck W.R."/>
            <person name="Johnson J."/>
            <person name="Jones C.D."/>
            <person name="Jordan W.C."/>
            <person name="Karpen G.H."/>
            <person name="Kataoka E."/>
            <person name="Keightley P.D."/>
            <person name="Kheradpour P."/>
            <person name="Kirkness E.F."/>
            <person name="Koerich L.B."/>
            <person name="Kristiansen K."/>
            <person name="Kudrna D."/>
            <person name="Kulathinal R.J."/>
            <person name="Kumar S."/>
            <person name="Kwok R."/>
            <person name="Lander E."/>
            <person name="Langley C.H."/>
            <person name="Lapoint R."/>
            <person name="Lazzaro B.P."/>
            <person name="Lee S.J."/>
            <person name="Levesque L."/>
            <person name="Li R."/>
            <person name="Lin C.F."/>
            <person name="Lin M.F."/>
            <person name="Lindblad-Toh K."/>
            <person name="Llopart A."/>
            <person name="Long M."/>
            <person name="Low L."/>
            <person name="Lozovsky E."/>
            <person name="Lu J."/>
            <person name="Luo M."/>
            <person name="Machado C.A."/>
            <person name="Makalowski W."/>
            <person name="Marzo M."/>
            <person name="Matsuda M."/>
            <person name="Matzkin L."/>
            <person name="McAllister B."/>
            <person name="McBride C.S."/>
            <person name="McKernan B."/>
            <person name="McKernan K."/>
            <person name="Mendez-Lago M."/>
            <person name="Minx P."/>
            <person name="Mollenhauer M.U."/>
            <person name="Montooth K."/>
            <person name="Mount S.M."/>
            <person name="Mu X."/>
            <person name="Myers E."/>
            <person name="Negre B."/>
            <person name="Newfeld S."/>
            <person name="Nielsen R."/>
            <person name="Noor M.A."/>
            <person name="O'Grady P."/>
            <person name="Pachter L."/>
            <person name="Papaceit M."/>
            <person name="Parisi M.J."/>
            <person name="Parisi M."/>
            <person name="Parts L."/>
            <person name="Pedersen J.S."/>
            <person name="Pesole G."/>
            <person name="Phillippy A.M."/>
            <person name="Ponting C.P."/>
            <person name="Pop M."/>
            <person name="Porcelli D."/>
            <person name="Powell J.R."/>
            <person name="Prohaska S."/>
            <person name="Pruitt K."/>
            <person name="Puig M."/>
            <person name="Quesneville H."/>
            <person name="Ram K.R."/>
            <person name="Rand D."/>
            <person name="Rasmussen M.D."/>
            <person name="Reed L.K."/>
            <person name="Reenan R."/>
            <person name="Reily A."/>
            <person name="Remington K.A."/>
            <person name="Rieger T.T."/>
            <person name="Ritchie M.G."/>
            <person name="Robin C."/>
            <person name="Rogers Y.H."/>
            <person name="Rohde C."/>
            <person name="Rozas J."/>
            <person name="Rubenfield M.J."/>
            <person name="Ruiz A."/>
            <person name="Russo S."/>
            <person name="Salzberg S.L."/>
            <person name="Sanchez-Gracia A."/>
            <person name="Saranga D.J."/>
            <person name="Sato H."/>
            <person name="Schaeffer S.W."/>
            <person name="Schatz M.C."/>
            <person name="Schlenke T."/>
            <person name="Schwartz R."/>
            <person name="Segarra C."/>
            <person name="Singh R.S."/>
            <person name="Sirot L."/>
            <person name="Sirota M."/>
            <person name="Sisneros N.B."/>
            <person name="Smith C.D."/>
            <person name="Smith T.F."/>
            <person name="Spieth J."/>
            <person name="Stage D.E."/>
            <person name="Stark A."/>
            <person name="Stephan W."/>
            <person name="Strausberg R.L."/>
            <person name="Strempel S."/>
            <person name="Sturgill D."/>
            <person name="Sutton G."/>
            <person name="Sutton G.G."/>
            <person name="Tao W."/>
            <person name="Teichmann S."/>
            <person name="Tobari Y.N."/>
            <person name="Tomimura Y."/>
            <person name="Tsolas J.M."/>
            <person name="Valente V.L."/>
            <person name="Venter E."/>
            <person name="Venter J.C."/>
            <person name="Vicario S."/>
            <person name="Vieira F.G."/>
            <person name="Vilella A.J."/>
            <person name="Villasante A."/>
            <person name="Walenz B."/>
            <person name="Wang J."/>
            <person name="Wasserman M."/>
            <person name="Watts T."/>
            <person name="Wilson D."/>
            <person name="Wilson R.K."/>
            <person name="Wing R.A."/>
            <person name="Wolfner M.F."/>
            <person name="Wong A."/>
            <person name="Wong G.K."/>
            <person name="Wu C.I."/>
            <person name="Wu G."/>
            <person name="Yamamoto D."/>
            <person name="Yang H.P."/>
            <person name="Yang S.P."/>
            <person name="Yorke J.A."/>
            <person name="Yoshida K."/>
            <person name="Zdobnov E."/>
            <person name="Zhang P."/>
            <person name="Zhang Y."/>
            <person name="Zimin A.V."/>
            <person name="Baldwin J."/>
            <person name="Abdouelleil A."/>
            <person name="Abdulkadir J."/>
            <person name="Abebe A."/>
            <person name="Abera B."/>
            <person name="Abreu J."/>
            <person name="Acer S.C."/>
            <person name="Aftuck L."/>
            <person name="Alexander A."/>
            <person name="An P."/>
            <person name="Anderson E."/>
            <person name="Anderson S."/>
            <person name="Arachi H."/>
            <person name="Azer M."/>
            <person name="Bachantsang P."/>
            <person name="Barry A."/>
            <person name="Bayul T."/>
            <person name="Berlin A."/>
            <person name="Bessette D."/>
            <person name="Bloom T."/>
            <person name="Blye J."/>
            <person name="Boguslavskiy L."/>
            <person name="Bonnet C."/>
            <person name="Boukhgalter B."/>
            <person name="Bourzgui I."/>
            <person name="Brown A."/>
            <person name="Cahill P."/>
            <person name="Channer S."/>
            <person name="Cheshatsang Y."/>
            <person name="Chuda L."/>
            <person name="Citroen M."/>
            <person name="Collymore A."/>
            <person name="Cooke P."/>
            <person name="Costello M."/>
            <person name="D'Aco K."/>
            <person name="Daza R."/>
            <person name="De Haan G."/>
            <person name="DeGray S."/>
            <person name="DeMaso C."/>
            <person name="Dhargay N."/>
            <person name="Dooley K."/>
            <person name="Dooley E."/>
            <person name="Doricent M."/>
            <person name="Dorje P."/>
            <person name="Dorjee K."/>
            <person name="Dupes A."/>
            <person name="Elong R."/>
            <person name="Falk J."/>
            <person name="Farina A."/>
            <person name="Faro S."/>
            <person name="Ferguson D."/>
            <person name="Fisher S."/>
            <person name="Foley C.D."/>
            <person name="Franke A."/>
            <person name="Friedrich D."/>
            <person name="Gadbois L."/>
            <person name="Gearin G."/>
            <person name="Gearin C.R."/>
            <person name="Giannoukos G."/>
            <person name="Goode T."/>
            <person name="Graham J."/>
            <person name="Grandbois E."/>
            <person name="Grewal S."/>
            <person name="Gyaltsen K."/>
            <person name="Hafez N."/>
            <person name="Hagos B."/>
            <person name="Hall J."/>
            <person name="Henson C."/>
            <person name="Hollinger A."/>
            <person name="Honan T."/>
            <person name="Huard M.D."/>
            <person name="Hughes L."/>
            <person name="Hurhula B."/>
            <person name="Husby M.E."/>
            <person name="Kamat A."/>
            <person name="Kanga B."/>
            <person name="Kashin S."/>
            <person name="Khazanovich D."/>
            <person name="Kisner P."/>
            <person name="Lance K."/>
            <person name="Lara M."/>
            <person name="Lee W."/>
            <person name="Lennon N."/>
            <person name="Letendre F."/>
            <person name="LeVine R."/>
            <person name="Lipovsky A."/>
            <person name="Liu X."/>
            <person name="Liu J."/>
            <person name="Liu S."/>
            <person name="Lokyitsang T."/>
            <person name="Lokyitsang Y."/>
            <person name="Lubonja R."/>
            <person name="Lui A."/>
            <person name="MacDonald P."/>
            <person name="Magnisalis V."/>
            <person name="Maru K."/>
            <person name="Matthews C."/>
            <person name="McCusker W."/>
            <person name="McDonough S."/>
            <person name="Mehta T."/>
            <person name="Meldrim J."/>
            <person name="Meneus L."/>
            <person name="Mihai O."/>
            <person name="Mihalev A."/>
            <person name="Mihova T."/>
            <person name="Mittelman R."/>
            <person name="Mlenga V."/>
            <person name="Montmayeur A."/>
            <person name="Mulrain L."/>
            <person name="Navidi A."/>
            <person name="Naylor J."/>
            <person name="Negash T."/>
            <person name="Nguyen T."/>
            <person name="Nguyen N."/>
            <person name="Nicol R."/>
            <person name="Norbu C."/>
            <person name="Norbu N."/>
            <person name="Novod N."/>
            <person name="O'Neill B."/>
            <person name="Osman S."/>
            <person name="Markiewicz E."/>
            <person name="Oyono O.L."/>
            <person name="Patti C."/>
            <person name="Phunkhang P."/>
            <person name="Pierre F."/>
            <person name="Priest M."/>
            <person name="Raghuraman S."/>
            <person name="Rege F."/>
            <person name="Reyes R."/>
            <person name="Rise C."/>
            <person name="Rogov P."/>
            <person name="Ross K."/>
            <person name="Ryan E."/>
            <person name="Settipalli S."/>
            <person name="Shea T."/>
            <person name="Sherpa N."/>
            <person name="Shi L."/>
            <person name="Shih D."/>
            <person name="Sparrow T."/>
            <person name="Spaulding J."/>
            <person name="Stalker J."/>
            <person name="Stange-Thomann N."/>
            <person name="Stavropoulos S."/>
            <person name="Stone C."/>
            <person name="Strader C."/>
            <person name="Tesfaye S."/>
            <person name="Thomson T."/>
            <person name="Thoulutsang Y."/>
            <person name="Thoulutsang D."/>
            <person name="Topham K."/>
            <person name="Topping I."/>
            <person name="Tsamla T."/>
            <person name="Vassiliev H."/>
            <person name="Vo A."/>
            <person name="Wangchuk T."/>
            <person name="Wangdi T."/>
            <person name="Weiand M."/>
            <person name="Wilkinson J."/>
            <person name="Wilson A."/>
            <person name="Yadav S."/>
            <person name="Young G."/>
            <person name="Yu Q."/>
            <person name="Zembek L."/>
            <person name="Zhong D."/>
            <person name="Zimmer A."/>
            <person name="Zwirko Z."/>
            <person name="Jaffe D.B."/>
            <person name="Alvarez P."/>
            <person name="Brockman W."/>
            <person name="Butler J."/>
            <person name="Chin C."/>
            <person name="Gnerre S."/>
            <person name="Grabherr M."/>
            <person name="Kleber M."/>
            <person name="Mauceli E."/>
            <person name="MacCallum I."/>
        </authorList>
    </citation>
    <scope>NUCLEOTIDE SEQUENCE [LARGE SCALE GENOMIC DNA]</scope>
    <source>
        <strain evidence="4">Tucson 15287-2541.00</strain>
    </source>
</reference>
<keyword evidence="2" id="KW-0472">Membrane</keyword>
<dbReference type="GO" id="GO:0015929">
    <property type="term" value="F:hexosaminidase activity"/>
    <property type="evidence" value="ECO:0007669"/>
    <property type="project" value="InterPro"/>
</dbReference>
<dbReference type="EMBL" id="CH916374">
    <property type="protein sequence ID" value="EDV91148.1"/>
    <property type="molecule type" value="Genomic_DNA"/>
</dbReference>
<dbReference type="Proteomes" id="UP000001070">
    <property type="component" value="Unassembled WGS sequence"/>
</dbReference>
<keyword evidence="2" id="KW-1133">Transmembrane helix</keyword>
<evidence type="ECO:0000313" key="4">
    <source>
        <dbReference type="Proteomes" id="UP000001070"/>
    </source>
</evidence>
<keyword evidence="1" id="KW-0732">Signal</keyword>
<dbReference type="InParanoid" id="B4JUH8"/>
<dbReference type="InterPro" id="IPR038901">
    <property type="entry name" value="HEXDC-like"/>
</dbReference>
<dbReference type="PANTHER" id="PTHR21040">
    <property type="entry name" value="BCDNA.GH04120"/>
    <property type="match status" value="1"/>
</dbReference>
<dbReference type="AlphaFoldDB" id="B4JUH8"/>
<name>B4JUH8_DROGR</name>
<organism evidence="4">
    <name type="scientific">Drosophila grimshawi</name>
    <name type="common">Hawaiian fruit fly</name>
    <name type="synonym">Idiomyia grimshawi</name>
    <dbReference type="NCBI Taxonomy" id="7222"/>
    <lineage>
        <taxon>Eukaryota</taxon>
        <taxon>Metazoa</taxon>
        <taxon>Ecdysozoa</taxon>
        <taxon>Arthropoda</taxon>
        <taxon>Hexapoda</taxon>
        <taxon>Insecta</taxon>
        <taxon>Pterygota</taxon>
        <taxon>Neoptera</taxon>
        <taxon>Endopterygota</taxon>
        <taxon>Diptera</taxon>
        <taxon>Brachycera</taxon>
        <taxon>Muscomorpha</taxon>
        <taxon>Ephydroidea</taxon>
        <taxon>Drosophilidae</taxon>
        <taxon>Drosophila</taxon>
        <taxon>Hawaiian Drosophila</taxon>
    </lineage>
</organism>
<feature type="transmembrane region" description="Helical" evidence="2">
    <location>
        <begin position="46"/>
        <end position="66"/>
    </location>
</feature>
<keyword evidence="2" id="KW-0812">Transmembrane</keyword>
<dbReference type="OMA" id="VCSYPGH"/>
<dbReference type="Gene3D" id="3.20.20.80">
    <property type="entry name" value="Glycosidases"/>
    <property type="match status" value="1"/>
</dbReference>
<sequence>MSYVLSNDAATASVVACNTNSIAEQPHKDAGMMHSNLLIFIWRRKLSFLLLASGLVLLGLWTWAILVDTTKTLPTTLTQQQQQSNNLQSSEANYQHVHIIQKLIAQANRVLRAERQKDIVEHPSPVQRLLGNVRFVRPTQAKKAPLPLADSYLFEQERLKILEQQQRQRNAGMEELNANADDDRMLSSAERQTQYEHELQRMGVPVVAGIGPDGPRAPAERLVHLDLKGAPPKLSFLKQMLPVLRALGATGLLIEYEDMFPYSGVLQSLAAHNAYKEAELKDFLETAWVEYGLSVMPLVQTFGHLEYALKLSGFEQLRELAESPQSICPSQPQSMALLEQMLTQVIELHMRPSPANATKATPELPIKFTHLHIGCDEVQRMGECSLCRQRMRSELFLTHVISLAHFVRRRWPQLHVVIWDDQLREMTLSELQNSQIGTYVEPMVWVYASDIYHYIQPQLWDTYAKVFPSAWAASAFKGAFGESLLVPPLQQHLENNIRWLAVIAKEGGRFAKGFRGLALTGWQRYDHFAVLCELLPVGMPSLMTSLSTVAKGYFSTNPRDNELLRVLRCVFQPDSRRSGHPWLELHPNAHYSQLFAVCSYPGHLVFKYALRLYDKLSEVRNYLQQTKEHSAWLSNYNVRHNFSSPLRVLELTARTPQLIEELRVMARESQQLLWEVYDEHTVAEFVEQHIYPSISALHQQLVSGQSMLQRRTWPQRPLPLSPELQQDMGLIPTHDQHHQQQQQH</sequence>
<evidence type="ECO:0000313" key="3">
    <source>
        <dbReference type="EMBL" id="EDV91148.1"/>
    </source>
</evidence>
<gene>
    <name evidence="3" type="primary">Dgri\GH15752</name>
    <name evidence="3" type="ORF">Dgri_GH15752</name>
</gene>
<proteinExistence type="predicted"/>
<dbReference type="SUPFAM" id="SSF51445">
    <property type="entry name" value="(Trans)glycosidases"/>
    <property type="match status" value="1"/>
</dbReference>
<protein>
    <submittedName>
        <fullName evidence="3">GH15752</fullName>
    </submittedName>
</protein>